<accession>A0A840WL60</accession>
<dbReference type="RefSeq" id="WP_425502777.1">
    <property type="nucleotide sequence ID" value="NZ_JACIJS010000003.1"/>
</dbReference>
<dbReference type="CDD" id="cd16964">
    <property type="entry name" value="YqgF"/>
    <property type="match status" value="1"/>
</dbReference>
<organism evidence="7 8">
    <name type="scientific">Rubricella aquisinus</name>
    <dbReference type="NCBI Taxonomy" id="2028108"/>
    <lineage>
        <taxon>Bacteria</taxon>
        <taxon>Pseudomonadati</taxon>
        <taxon>Pseudomonadota</taxon>
        <taxon>Alphaproteobacteria</taxon>
        <taxon>Rhodobacterales</taxon>
        <taxon>Paracoccaceae</taxon>
        <taxon>Rubricella</taxon>
    </lineage>
</organism>
<comment type="caution">
    <text evidence="7">The sequence shown here is derived from an EMBL/GenBank/DDBJ whole genome shotgun (WGS) entry which is preliminary data.</text>
</comment>
<evidence type="ECO:0000313" key="8">
    <source>
        <dbReference type="Proteomes" id="UP000553766"/>
    </source>
</evidence>
<dbReference type="GO" id="GO:0005829">
    <property type="term" value="C:cytosol"/>
    <property type="evidence" value="ECO:0007669"/>
    <property type="project" value="TreeGrafter"/>
</dbReference>
<dbReference type="Gene3D" id="3.30.420.140">
    <property type="entry name" value="YqgF/RNase H-like domain"/>
    <property type="match status" value="1"/>
</dbReference>
<keyword evidence="8" id="KW-1185">Reference proteome</keyword>
<dbReference type="InterPro" id="IPR037027">
    <property type="entry name" value="YqgF/RNaseH-like_dom_sf"/>
</dbReference>
<dbReference type="NCBIfam" id="TIGR00250">
    <property type="entry name" value="RNAse_H_YqgF"/>
    <property type="match status" value="1"/>
</dbReference>
<dbReference type="SMART" id="SM00732">
    <property type="entry name" value="YqgFc"/>
    <property type="match status" value="1"/>
</dbReference>
<evidence type="ECO:0000256" key="2">
    <source>
        <dbReference type="ARBA" id="ARBA00022517"/>
    </source>
</evidence>
<evidence type="ECO:0000313" key="7">
    <source>
        <dbReference type="EMBL" id="MBB5515261.1"/>
    </source>
</evidence>
<name>A0A840WL60_9RHOB</name>
<keyword evidence="3 5" id="KW-0540">Nuclease</keyword>
<dbReference type="EC" id="3.1.-.-" evidence="5"/>
<dbReference type="Pfam" id="PF03652">
    <property type="entry name" value="RuvX"/>
    <property type="match status" value="1"/>
</dbReference>
<evidence type="ECO:0000259" key="6">
    <source>
        <dbReference type="SMART" id="SM00732"/>
    </source>
</evidence>
<protein>
    <recommendedName>
        <fullName evidence="5">Putative pre-16S rRNA nuclease</fullName>
        <ecNumber evidence="5">3.1.-.-</ecNumber>
    </recommendedName>
</protein>
<comment type="function">
    <text evidence="5">Could be a nuclease involved in processing of the 5'-end of pre-16S rRNA.</text>
</comment>
<dbReference type="PANTHER" id="PTHR33317">
    <property type="entry name" value="POLYNUCLEOTIDYL TRANSFERASE, RIBONUCLEASE H-LIKE SUPERFAMILY PROTEIN"/>
    <property type="match status" value="1"/>
</dbReference>
<dbReference type="HAMAP" id="MF_00651">
    <property type="entry name" value="Nuclease_YqgF"/>
    <property type="match status" value="1"/>
</dbReference>
<dbReference type="AlphaFoldDB" id="A0A840WL60"/>
<evidence type="ECO:0000256" key="1">
    <source>
        <dbReference type="ARBA" id="ARBA00022490"/>
    </source>
</evidence>
<dbReference type="GO" id="GO:0004518">
    <property type="term" value="F:nuclease activity"/>
    <property type="evidence" value="ECO:0007669"/>
    <property type="project" value="UniProtKB-KW"/>
</dbReference>
<sequence length="167" mass="17675">MTNNATVHDDIMAFSAIIGSHGALAGIDLGTKTVGIAVSDGLRSVATPVETLRRGKFSKDSEDLRTLFGNRGVVGVVMGLPMNMDGSEGPRAQSARAYARNIARVLSLPVALWDERLSTVAAERALLDADMSRAKRAVLIDHVAASYILQGVLDRLGHLKRSTAHGG</sequence>
<comment type="subcellular location">
    <subcellularLocation>
        <location evidence="5">Cytoplasm</location>
    </subcellularLocation>
</comment>
<dbReference type="GO" id="GO:0000967">
    <property type="term" value="P:rRNA 5'-end processing"/>
    <property type="evidence" value="ECO:0007669"/>
    <property type="project" value="UniProtKB-UniRule"/>
</dbReference>
<dbReference type="GO" id="GO:0016788">
    <property type="term" value="F:hydrolase activity, acting on ester bonds"/>
    <property type="evidence" value="ECO:0007669"/>
    <property type="project" value="UniProtKB-UniRule"/>
</dbReference>
<reference evidence="7 8" key="1">
    <citation type="submission" date="2020-08" db="EMBL/GenBank/DDBJ databases">
        <title>Genomic Encyclopedia of Type Strains, Phase IV (KMG-IV): sequencing the most valuable type-strain genomes for metagenomic binning, comparative biology and taxonomic classification.</title>
        <authorList>
            <person name="Goeker M."/>
        </authorList>
    </citation>
    <scope>NUCLEOTIDE SEQUENCE [LARGE SCALE GENOMIC DNA]</scope>
    <source>
        <strain evidence="7 8">DSM 103377</strain>
    </source>
</reference>
<dbReference type="PANTHER" id="PTHR33317:SF4">
    <property type="entry name" value="POLYNUCLEOTIDYL TRANSFERASE, RIBONUCLEASE H-LIKE SUPERFAMILY PROTEIN"/>
    <property type="match status" value="1"/>
</dbReference>
<evidence type="ECO:0000256" key="4">
    <source>
        <dbReference type="ARBA" id="ARBA00022801"/>
    </source>
</evidence>
<dbReference type="InterPro" id="IPR006641">
    <property type="entry name" value="YqgF/RNaseH-like_dom"/>
</dbReference>
<dbReference type="InterPro" id="IPR012337">
    <property type="entry name" value="RNaseH-like_sf"/>
</dbReference>
<dbReference type="SUPFAM" id="SSF53098">
    <property type="entry name" value="Ribonuclease H-like"/>
    <property type="match status" value="1"/>
</dbReference>
<keyword evidence="4 5" id="KW-0378">Hydrolase</keyword>
<keyword evidence="1 5" id="KW-0963">Cytoplasm</keyword>
<evidence type="ECO:0000256" key="5">
    <source>
        <dbReference type="HAMAP-Rule" id="MF_00651"/>
    </source>
</evidence>
<dbReference type="EMBL" id="JACIJS010000003">
    <property type="protein sequence ID" value="MBB5515261.1"/>
    <property type="molecule type" value="Genomic_DNA"/>
</dbReference>
<dbReference type="InterPro" id="IPR005227">
    <property type="entry name" value="YqgF"/>
</dbReference>
<feature type="domain" description="YqgF/RNase H-like" evidence="6">
    <location>
        <begin position="22"/>
        <end position="122"/>
    </location>
</feature>
<gene>
    <name evidence="7" type="ORF">FHS89_001271</name>
</gene>
<keyword evidence="2 5" id="KW-0690">Ribosome biogenesis</keyword>
<comment type="similarity">
    <text evidence="5">Belongs to the YqgF HJR family.</text>
</comment>
<proteinExistence type="inferred from homology"/>
<dbReference type="Proteomes" id="UP000553766">
    <property type="component" value="Unassembled WGS sequence"/>
</dbReference>
<evidence type="ECO:0000256" key="3">
    <source>
        <dbReference type="ARBA" id="ARBA00022722"/>
    </source>
</evidence>